<accession>A0A6I4MIA2</accession>
<keyword evidence="4" id="KW-0949">S-adenosyl-L-methionine</keyword>
<dbReference type="Proteomes" id="UP000462055">
    <property type="component" value="Unassembled WGS sequence"/>
</dbReference>
<dbReference type="PANTHER" id="PTHR42933:SF3">
    <property type="entry name" value="TYPE I RESTRICTION ENZYME MJAVIII METHYLASE SUBUNIT"/>
    <property type="match status" value="1"/>
</dbReference>
<evidence type="ECO:0000256" key="5">
    <source>
        <dbReference type="ARBA" id="ARBA00022747"/>
    </source>
</evidence>
<feature type="compositionally biased region" description="Basic and acidic residues" evidence="7">
    <location>
        <begin position="11"/>
        <end position="26"/>
    </location>
</feature>
<dbReference type="Pfam" id="PF02384">
    <property type="entry name" value="N6_Mtase"/>
    <property type="match status" value="1"/>
</dbReference>
<evidence type="ECO:0000256" key="1">
    <source>
        <dbReference type="ARBA" id="ARBA00011900"/>
    </source>
</evidence>
<evidence type="ECO:0000259" key="8">
    <source>
        <dbReference type="Pfam" id="PF02384"/>
    </source>
</evidence>
<feature type="compositionally biased region" description="Polar residues" evidence="7">
    <location>
        <begin position="185"/>
        <end position="206"/>
    </location>
</feature>
<dbReference type="InterPro" id="IPR003356">
    <property type="entry name" value="DNA_methylase_A-5"/>
</dbReference>
<dbReference type="PANTHER" id="PTHR42933">
    <property type="entry name" value="SLR6095 PROTEIN"/>
    <property type="match status" value="1"/>
</dbReference>
<proteinExistence type="predicted"/>
<dbReference type="Gene3D" id="3.40.50.150">
    <property type="entry name" value="Vaccinia Virus protein VP39"/>
    <property type="match status" value="1"/>
</dbReference>
<name>A0A6I4MIA2_9ACTN</name>
<evidence type="ECO:0000256" key="7">
    <source>
        <dbReference type="SAM" id="MobiDB-lite"/>
    </source>
</evidence>
<dbReference type="GO" id="GO:0009007">
    <property type="term" value="F:site-specific DNA-methyltransferase (adenine-specific) activity"/>
    <property type="evidence" value="ECO:0007669"/>
    <property type="project" value="UniProtKB-EC"/>
</dbReference>
<dbReference type="EC" id="2.1.1.72" evidence="1"/>
<dbReference type="InterPro" id="IPR029063">
    <property type="entry name" value="SAM-dependent_MTases_sf"/>
</dbReference>
<dbReference type="SUPFAM" id="SSF53335">
    <property type="entry name" value="S-adenosyl-L-methionine-dependent methyltransferases"/>
    <property type="match status" value="1"/>
</dbReference>
<dbReference type="GO" id="GO:0032259">
    <property type="term" value="P:methylation"/>
    <property type="evidence" value="ECO:0007669"/>
    <property type="project" value="UniProtKB-KW"/>
</dbReference>
<protein>
    <recommendedName>
        <fullName evidence="1">site-specific DNA-methyltransferase (adenine-specific)</fullName>
        <ecNumber evidence="1">2.1.1.72</ecNumber>
    </recommendedName>
</protein>
<dbReference type="GO" id="GO:0003677">
    <property type="term" value="F:DNA binding"/>
    <property type="evidence" value="ECO:0007669"/>
    <property type="project" value="InterPro"/>
</dbReference>
<evidence type="ECO:0000256" key="2">
    <source>
        <dbReference type="ARBA" id="ARBA00022603"/>
    </source>
</evidence>
<dbReference type="GO" id="GO:0009307">
    <property type="term" value="P:DNA restriction-modification system"/>
    <property type="evidence" value="ECO:0007669"/>
    <property type="project" value="UniProtKB-KW"/>
</dbReference>
<organism evidence="9 10">
    <name type="scientific">Actinomadura physcomitrii</name>
    <dbReference type="NCBI Taxonomy" id="2650748"/>
    <lineage>
        <taxon>Bacteria</taxon>
        <taxon>Bacillati</taxon>
        <taxon>Actinomycetota</taxon>
        <taxon>Actinomycetes</taxon>
        <taxon>Streptosporangiales</taxon>
        <taxon>Thermomonosporaceae</taxon>
        <taxon>Actinomadura</taxon>
    </lineage>
</organism>
<sequence length="206" mass="21598">MAAALQQGLTKNDEIVRQEGHRGGEFRTPRSVAEVVAGIASPTPGDRILDPCCGSGDLLVATASLEPRAAGPVIGRALSSRPALWAGVNLALHGIPAQLSSDALDDLRHPAEPGELYDLIVTNPPFSRSPSGYSKSAAAPLRVFSSSTPAMPRKATSPRSSGSFVGGTRTRSWATLRFRGARSAWKNSATRTTPSTRGNSWSRAAP</sequence>
<evidence type="ECO:0000313" key="9">
    <source>
        <dbReference type="EMBL" id="MWA03391.1"/>
    </source>
</evidence>
<keyword evidence="2 9" id="KW-0489">Methyltransferase</keyword>
<feature type="domain" description="DNA methylase adenine-specific" evidence="8">
    <location>
        <begin position="17"/>
        <end position="129"/>
    </location>
</feature>
<dbReference type="PRINTS" id="PR00507">
    <property type="entry name" value="N12N6MTFRASE"/>
</dbReference>
<evidence type="ECO:0000256" key="6">
    <source>
        <dbReference type="ARBA" id="ARBA00047942"/>
    </source>
</evidence>
<dbReference type="PROSITE" id="PS00092">
    <property type="entry name" value="N6_MTASE"/>
    <property type="match status" value="1"/>
</dbReference>
<evidence type="ECO:0000313" key="10">
    <source>
        <dbReference type="Proteomes" id="UP000462055"/>
    </source>
</evidence>
<dbReference type="InterPro" id="IPR002052">
    <property type="entry name" value="DNA_methylase_N6_adenine_CS"/>
</dbReference>
<comment type="caution">
    <text evidence="9">The sequence shown here is derived from an EMBL/GenBank/DDBJ whole genome shotgun (WGS) entry which is preliminary data.</text>
</comment>
<keyword evidence="5" id="KW-0680">Restriction system</keyword>
<feature type="compositionally biased region" description="Polar residues" evidence="7">
    <location>
        <begin position="157"/>
        <end position="168"/>
    </location>
</feature>
<evidence type="ECO:0000256" key="4">
    <source>
        <dbReference type="ARBA" id="ARBA00022691"/>
    </source>
</evidence>
<keyword evidence="10" id="KW-1185">Reference proteome</keyword>
<reference evidence="9" key="1">
    <citation type="submission" date="2019-12" db="EMBL/GenBank/DDBJ databases">
        <title>Actinomadura physcomitrii sp. nov., a novel actinomycete isolated from moss [Physcomitrium sphaericum (Ludw) Fuernr].</title>
        <authorList>
            <person name="Zhuang X."/>
        </authorList>
    </citation>
    <scope>NUCLEOTIDE SEQUENCE [LARGE SCALE GENOMIC DNA]</scope>
    <source>
        <strain evidence="9">LD22</strain>
    </source>
</reference>
<keyword evidence="3" id="KW-0808">Transferase</keyword>
<dbReference type="EMBL" id="WBMS02000019">
    <property type="protein sequence ID" value="MWA03391.1"/>
    <property type="molecule type" value="Genomic_DNA"/>
</dbReference>
<dbReference type="InterPro" id="IPR051537">
    <property type="entry name" value="DNA_Adenine_Mtase"/>
</dbReference>
<dbReference type="AlphaFoldDB" id="A0A6I4MIA2"/>
<feature type="region of interest" description="Disordered" evidence="7">
    <location>
        <begin position="148"/>
        <end position="168"/>
    </location>
</feature>
<evidence type="ECO:0000256" key="3">
    <source>
        <dbReference type="ARBA" id="ARBA00022679"/>
    </source>
</evidence>
<feature type="region of interest" description="Disordered" evidence="7">
    <location>
        <begin position="183"/>
        <end position="206"/>
    </location>
</feature>
<dbReference type="GO" id="GO:0008170">
    <property type="term" value="F:N-methyltransferase activity"/>
    <property type="evidence" value="ECO:0007669"/>
    <property type="project" value="InterPro"/>
</dbReference>
<gene>
    <name evidence="9" type="ORF">F8568_024020</name>
</gene>
<feature type="region of interest" description="Disordered" evidence="7">
    <location>
        <begin position="1"/>
        <end position="26"/>
    </location>
</feature>
<comment type="catalytic activity">
    <reaction evidence="6">
        <text>a 2'-deoxyadenosine in DNA + S-adenosyl-L-methionine = an N(6)-methyl-2'-deoxyadenosine in DNA + S-adenosyl-L-homocysteine + H(+)</text>
        <dbReference type="Rhea" id="RHEA:15197"/>
        <dbReference type="Rhea" id="RHEA-COMP:12418"/>
        <dbReference type="Rhea" id="RHEA-COMP:12419"/>
        <dbReference type="ChEBI" id="CHEBI:15378"/>
        <dbReference type="ChEBI" id="CHEBI:57856"/>
        <dbReference type="ChEBI" id="CHEBI:59789"/>
        <dbReference type="ChEBI" id="CHEBI:90615"/>
        <dbReference type="ChEBI" id="CHEBI:90616"/>
        <dbReference type="EC" id="2.1.1.72"/>
    </reaction>
</comment>